<dbReference type="InterPro" id="IPR001245">
    <property type="entry name" value="Ser-Thr/Tyr_kinase_cat_dom"/>
</dbReference>
<keyword evidence="4" id="KW-0677">Repeat</keyword>
<dbReference type="GO" id="GO:0005524">
    <property type="term" value="F:ATP binding"/>
    <property type="evidence" value="ECO:0007669"/>
    <property type="project" value="InterPro"/>
</dbReference>
<evidence type="ECO:0000256" key="2">
    <source>
        <dbReference type="ARBA" id="ARBA00022614"/>
    </source>
</evidence>
<dbReference type="Gene3D" id="1.10.510.10">
    <property type="entry name" value="Transferase(Phosphotransferase) domain 1"/>
    <property type="match status" value="1"/>
</dbReference>
<comment type="subcellular location">
    <subcellularLocation>
        <location evidence="1">Membrane</location>
    </subcellularLocation>
</comment>
<feature type="region of interest" description="Disordered" evidence="7">
    <location>
        <begin position="268"/>
        <end position="292"/>
    </location>
</feature>
<dbReference type="AlphaFoldDB" id="M8C769"/>
<dbReference type="FunFam" id="3.80.10.10:FF:000379">
    <property type="entry name" value="Protein NSP-INTERACTING KINASE 2"/>
    <property type="match status" value="1"/>
</dbReference>
<keyword evidence="5 8" id="KW-1133">Transmembrane helix</keyword>
<dbReference type="FunFam" id="3.80.10.10:FF:000485">
    <property type="entry name" value="Protein NSP-INTERACTING KINASE 2"/>
    <property type="match status" value="1"/>
</dbReference>
<dbReference type="PANTHER" id="PTHR48007:SF65">
    <property type="entry name" value="OS01G0577600 PROTEIN"/>
    <property type="match status" value="1"/>
</dbReference>
<dbReference type="PANTHER" id="PTHR48007">
    <property type="entry name" value="LEUCINE-RICH REPEAT RECEPTOR-LIKE PROTEIN KINASE PXC1"/>
    <property type="match status" value="1"/>
</dbReference>
<evidence type="ECO:0000256" key="8">
    <source>
        <dbReference type="SAM" id="Phobius"/>
    </source>
</evidence>
<reference evidence="10" key="1">
    <citation type="submission" date="2015-06" db="UniProtKB">
        <authorList>
            <consortium name="EnsemblPlants"/>
        </authorList>
    </citation>
    <scope>IDENTIFICATION</scope>
</reference>
<evidence type="ECO:0000256" key="5">
    <source>
        <dbReference type="ARBA" id="ARBA00022989"/>
    </source>
</evidence>
<dbReference type="InterPro" id="IPR000719">
    <property type="entry name" value="Prot_kinase_dom"/>
</dbReference>
<name>M8C769_AEGTA</name>
<keyword evidence="9" id="KW-0732">Signal</keyword>
<evidence type="ECO:0000256" key="6">
    <source>
        <dbReference type="ARBA" id="ARBA00023136"/>
    </source>
</evidence>
<feature type="signal peptide" evidence="9">
    <location>
        <begin position="1"/>
        <end position="22"/>
    </location>
</feature>
<evidence type="ECO:0000256" key="3">
    <source>
        <dbReference type="ARBA" id="ARBA00022692"/>
    </source>
</evidence>
<dbReference type="GO" id="GO:0004672">
    <property type="term" value="F:protein kinase activity"/>
    <property type="evidence" value="ECO:0007669"/>
    <property type="project" value="InterPro"/>
</dbReference>
<dbReference type="Pfam" id="PF08263">
    <property type="entry name" value="LRRNT_2"/>
    <property type="match status" value="1"/>
</dbReference>
<evidence type="ECO:0000256" key="4">
    <source>
        <dbReference type="ARBA" id="ARBA00022737"/>
    </source>
</evidence>
<accession>M8C769</accession>
<sequence length="766" mass="81623">MASNSAPLILLLIASVAATSSSSNSGNAETDALMEIKAALDPSGRAPALASWSRGGDPCGRGDYFEGVSCDASGRVSVVSLQGRRLSGSVSPAGAMLPGLTGLYLHYNDLGGAIPRELGDLPDLAELYLGVNNLSGGIPVELGRLHRLQVLQLGYNQLSGSIPTQLGELKKLTVLAVQSNQLTGAIPASLGDLPELTRLDLSSNHLFGSIPSKLAGIPQLATLDLRNNTLSGSVPSGLKKLGHGFKFDNNLELCGSHFGSLKACPNDDNVDEQMPHKPESTSIKPQQTPQNISQNTNCDIGACSRSSTLSSGAVLAGTIIIIAGVAACGLSVFSWHRRQKQKVGCSVESLEGRPSLEQSKETYQKSASSLINVEYSSGWDTSSEGSQHGVRLSPEGSPSVRFNLEEVECATQYFSDINVLGKSTFAATHRGIMRDGSVVAVKSINKSSCKSEEADFLKGLRVLTSLRHENLVGLRGFCRSRARGECFLVYEFMATGSLSQYLDIKDGDAETRILDWSTRVSIIKGIAKGIDYLHSSKPSKPPLVHQNISADKVLLDHMLVPRLSGSGVHKLLADDVVFSTLKGPPGGGRRRHGVLTGKKAVSQHLLRCTMDGAEPGGAAKLDDLVDHRLGARFSRPEAAKLAGIALLCTSEAPGQRPAMAAVLQQLGASQFRPDLRVKVTAPLPPLLSTFPSGRRFRSDRALKRGFRCWSYYFCFRGEHILLSENLRFGTQDGQDSLESDDYGTVMPMGGISGAPILGVLPMLTKI</sequence>
<dbReference type="PROSITE" id="PS50011">
    <property type="entry name" value="PROTEIN_KINASE_DOM"/>
    <property type="match status" value="1"/>
</dbReference>
<dbReference type="SUPFAM" id="SSF56112">
    <property type="entry name" value="Protein kinase-like (PK-like)"/>
    <property type="match status" value="1"/>
</dbReference>
<dbReference type="FunFam" id="3.30.200.20:FF:000371">
    <property type="entry name" value="Protein NSP-INTERACTING KINASE 2"/>
    <property type="match status" value="1"/>
</dbReference>
<evidence type="ECO:0000256" key="7">
    <source>
        <dbReference type="SAM" id="MobiDB-lite"/>
    </source>
</evidence>
<dbReference type="GO" id="GO:0016020">
    <property type="term" value="C:membrane"/>
    <property type="evidence" value="ECO:0007669"/>
    <property type="project" value="UniProtKB-SubCell"/>
</dbReference>
<dbReference type="InterPro" id="IPR013210">
    <property type="entry name" value="LRR_N_plant-typ"/>
</dbReference>
<dbReference type="InterPro" id="IPR032675">
    <property type="entry name" value="LRR_dom_sf"/>
</dbReference>
<dbReference type="Pfam" id="PF13855">
    <property type="entry name" value="LRR_8"/>
    <property type="match status" value="1"/>
</dbReference>
<evidence type="ECO:0000256" key="9">
    <source>
        <dbReference type="SAM" id="SignalP"/>
    </source>
</evidence>
<feature type="chain" id="PRO_5014584258" evidence="9">
    <location>
        <begin position="23"/>
        <end position="766"/>
    </location>
</feature>
<dbReference type="SMART" id="SM00369">
    <property type="entry name" value="LRR_TYP"/>
    <property type="match status" value="3"/>
</dbReference>
<dbReference type="Gene3D" id="3.80.10.10">
    <property type="entry name" value="Ribonuclease Inhibitor"/>
    <property type="match status" value="2"/>
</dbReference>
<dbReference type="InterPro" id="IPR046959">
    <property type="entry name" value="PRK1-6/SRF4-like"/>
</dbReference>
<dbReference type="SUPFAM" id="SSF52058">
    <property type="entry name" value="L domain-like"/>
    <property type="match status" value="1"/>
</dbReference>
<keyword evidence="6 8" id="KW-0472">Membrane</keyword>
<dbReference type="Gene3D" id="3.30.200.20">
    <property type="entry name" value="Phosphorylase Kinase, domain 1"/>
    <property type="match status" value="1"/>
</dbReference>
<dbReference type="InterPro" id="IPR001611">
    <property type="entry name" value="Leu-rich_rpt"/>
</dbReference>
<keyword evidence="2" id="KW-0433">Leucine-rich repeat</keyword>
<feature type="compositionally biased region" description="Polar residues" evidence="7">
    <location>
        <begin position="280"/>
        <end position="292"/>
    </location>
</feature>
<organism evidence="10">
    <name type="scientific">Aegilops tauschii</name>
    <name type="common">Tausch's goatgrass</name>
    <name type="synonym">Aegilops squarrosa</name>
    <dbReference type="NCBI Taxonomy" id="37682"/>
    <lineage>
        <taxon>Eukaryota</taxon>
        <taxon>Viridiplantae</taxon>
        <taxon>Streptophyta</taxon>
        <taxon>Embryophyta</taxon>
        <taxon>Tracheophyta</taxon>
        <taxon>Spermatophyta</taxon>
        <taxon>Magnoliopsida</taxon>
        <taxon>Liliopsida</taxon>
        <taxon>Poales</taxon>
        <taxon>Poaceae</taxon>
        <taxon>BOP clade</taxon>
        <taxon>Pooideae</taxon>
        <taxon>Triticodae</taxon>
        <taxon>Triticeae</taxon>
        <taxon>Triticinae</taxon>
        <taxon>Aegilops</taxon>
    </lineage>
</organism>
<feature type="transmembrane region" description="Helical" evidence="8">
    <location>
        <begin position="313"/>
        <end position="333"/>
    </location>
</feature>
<dbReference type="Pfam" id="PF07714">
    <property type="entry name" value="PK_Tyr_Ser-Thr"/>
    <property type="match status" value="1"/>
</dbReference>
<dbReference type="InterPro" id="IPR003591">
    <property type="entry name" value="Leu-rich_rpt_typical-subtyp"/>
</dbReference>
<proteinExistence type="predicted"/>
<dbReference type="EnsemblPlants" id="EMT10973">
    <property type="protein sequence ID" value="EMT10973"/>
    <property type="gene ID" value="F775_03084"/>
</dbReference>
<protein>
    <submittedName>
        <fullName evidence="10">Leucine-rich repeat receptor protein kinase EXS</fullName>
    </submittedName>
</protein>
<dbReference type="InterPro" id="IPR011009">
    <property type="entry name" value="Kinase-like_dom_sf"/>
</dbReference>
<keyword evidence="3 8" id="KW-0812">Transmembrane</keyword>
<evidence type="ECO:0000256" key="1">
    <source>
        <dbReference type="ARBA" id="ARBA00004370"/>
    </source>
</evidence>
<evidence type="ECO:0000313" key="10">
    <source>
        <dbReference type="EnsemblPlants" id="EMT10973"/>
    </source>
</evidence>
<dbReference type="Pfam" id="PF00560">
    <property type="entry name" value="LRR_1"/>
    <property type="match status" value="1"/>
</dbReference>